<dbReference type="InterPro" id="IPR051928">
    <property type="entry name" value="NorD/CobT"/>
</dbReference>
<dbReference type="RefSeq" id="WP_148989824.1">
    <property type="nucleotide sequence ID" value="NZ_VTEV01000009.1"/>
</dbReference>
<dbReference type="PANTHER" id="PTHR41248">
    <property type="entry name" value="NORD PROTEIN"/>
    <property type="match status" value="1"/>
</dbReference>
<reference evidence="3 4" key="1">
    <citation type="submission" date="2019-08" db="EMBL/GenBank/DDBJ databases">
        <title>Bacillus genomes from the desert of Cuatro Cienegas, Coahuila.</title>
        <authorList>
            <person name="Olmedo-Alvarez G."/>
        </authorList>
    </citation>
    <scope>NUCLEOTIDE SEQUENCE [LARGE SCALE GENOMIC DNA]</scope>
    <source>
        <strain evidence="3 4">CH28_1T</strain>
    </source>
</reference>
<feature type="domain" description="VWFA" evidence="2">
    <location>
        <begin position="446"/>
        <end position="637"/>
    </location>
</feature>
<evidence type="ECO:0000259" key="2">
    <source>
        <dbReference type="SMART" id="SM00327"/>
    </source>
</evidence>
<dbReference type="InterPro" id="IPR036465">
    <property type="entry name" value="vWFA_dom_sf"/>
</dbReference>
<evidence type="ECO:0000256" key="1">
    <source>
        <dbReference type="SAM" id="MobiDB-lite"/>
    </source>
</evidence>
<dbReference type="Proteomes" id="UP000322524">
    <property type="component" value="Unassembled WGS sequence"/>
</dbReference>
<dbReference type="EMBL" id="VTEV01000009">
    <property type="protein sequence ID" value="TYS63654.1"/>
    <property type="molecule type" value="Genomic_DNA"/>
</dbReference>
<gene>
    <name evidence="3" type="ORF">FZC76_19395</name>
</gene>
<dbReference type="SUPFAM" id="SSF53300">
    <property type="entry name" value="vWA-like"/>
    <property type="match status" value="1"/>
</dbReference>
<comment type="caution">
    <text evidence="3">The sequence shown here is derived from an EMBL/GenBank/DDBJ whole genome shotgun (WGS) entry which is preliminary data.</text>
</comment>
<dbReference type="PANTHER" id="PTHR41248:SF1">
    <property type="entry name" value="NORD PROTEIN"/>
    <property type="match status" value="1"/>
</dbReference>
<dbReference type="CDD" id="cd01454">
    <property type="entry name" value="vWA_norD_type"/>
    <property type="match status" value="1"/>
</dbReference>
<evidence type="ECO:0000313" key="3">
    <source>
        <dbReference type="EMBL" id="TYS63654.1"/>
    </source>
</evidence>
<sequence>MRPIVFNDKKIDSFLFMELSDLATSLSKKKDLEVEYAFKSYYDPYSNKMYISLFWDNHPHFEKLHGMKSDVYLRSVGSVAHTDYKVIKQLFAFMKRTRLSSFSRQLFILMEDIRLEELCKRERPGTTKTFLVRRVEYRKYFRSQLTVNMERNIMTDALYNLLYLLLTTDNPLEEVPPLNEELDLALPFLRDEIAKSYEAKTTKDIYRSVQTIVEVVEDLLEKDMLNTYFFLPDFSEMQEEDESPTFDEMKRKSELKNDDIKQHDNEDDEEDVHEDKLPTWHRESESNNKSFLQFDMEQGTKTDLMGEGVREGEDGDQAMGFVQGESQQTNKNDYSKLEALDVLNDTKKEGGSGAEFGKENKFAYPVFLKPEMISAEHFSDYEEYKLFVSTYQKKLKQLIQKTLEHKKIMPRSDLPFGRLSKKLLPWFTEENPKVFYKKDNPSIEIDAVFSLLVDCSASMFDKMEQTKFGITLFHEALKSVFVPHEVVGFWEDTNDATKTNQPNYFKTVIDFNSSLRPASGPEILQLEPEEDNRDGYAIRHMTKRLVNRSEKQKFLLVFSDGEPAAMDYEKNGIVDTHQAVMEARKNGLEVINVFLANGEIDEGQVKTIQNMYGKYSILVPDIEELPDVLFPLLKKLLLKSL</sequence>
<feature type="compositionally biased region" description="Basic and acidic residues" evidence="1">
    <location>
        <begin position="247"/>
        <end position="264"/>
    </location>
</feature>
<accession>A0A5D4SMW5</accession>
<evidence type="ECO:0000313" key="4">
    <source>
        <dbReference type="Proteomes" id="UP000322524"/>
    </source>
</evidence>
<dbReference type="Pfam" id="PF00092">
    <property type="entry name" value="VWA"/>
    <property type="match status" value="1"/>
</dbReference>
<dbReference type="SMART" id="SM00327">
    <property type="entry name" value="VWA"/>
    <property type="match status" value="1"/>
</dbReference>
<name>A0A5D4SMW5_9BACI</name>
<protein>
    <submittedName>
        <fullName evidence="3">VWA domain-containing protein</fullName>
    </submittedName>
</protein>
<dbReference type="OrthoDB" id="2370292at2"/>
<dbReference type="InterPro" id="IPR002035">
    <property type="entry name" value="VWF_A"/>
</dbReference>
<proteinExistence type="predicted"/>
<dbReference type="AlphaFoldDB" id="A0A5D4SMW5"/>
<dbReference type="STRING" id="79883.GCA_001636495_02713"/>
<feature type="region of interest" description="Disordered" evidence="1">
    <location>
        <begin position="239"/>
        <end position="274"/>
    </location>
</feature>
<dbReference type="Gene3D" id="3.40.50.410">
    <property type="entry name" value="von Willebrand factor, type A domain"/>
    <property type="match status" value="1"/>
</dbReference>
<organism evidence="3 4">
    <name type="scientific">Sutcliffiella horikoshii</name>
    <dbReference type="NCBI Taxonomy" id="79883"/>
    <lineage>
        <taxon>Bacteria</taxon>
        <taxon>Bacillati</taxon>
        <taxon>Bacillota</taxon>
        <taxon>Bacilli</taxon>
        <taxon>Bacillales</taxon>
        <taxon>Bacillaceae</taxon>
        <taxon>Sutcliffiella</taxon>
    </lineage>
</organism>